<reference evidence="1" key="1">
    <citation type="submission" date="2020-04" db="EMBL/GenBank/DDBJ databases">
        <authorList>
            <person name="Alioto T."/>
            <person name="Alioto T."/>
            <person name="Gomez Garrido J."/>
        </authorList>
    </citation>
    <scope>NUCLEOTIDE SEQUENCE</scope>
    <source>
        <strain evidence="1">A484AB</strain>
    </source>
</reference>
<keyword evidence="2" id="KW-1185">Reference proteome</keyword>
<evidence type="ECO:0000313" key="2">
    <source>
        <dbReference type="Proteomes" id="UP001152795"/>
    </source>
</evidence>
<dbReference type="AlphaFoldDB" id="A0A7D9KY09"/>
<dbReference type="OrthoDB" id="10047910at2759"/>
<dbReference type="InterPro" id="IPR036638">
    <property type="entry name" value="HLH_DNA-bd_sf"/>
</dbReference>
<protein>
    <submittedName>
        <fullName evidence="1">Uncharacterized protein</fullName>
    </submittedName>
</protein>
<gene>
    <name evidence="1" type="ORF">PACLA_8A047119</name>
</gene>
<dbReference type="Gene3D" id="4.10.280.10">
    <property type="entry name" value="Helix-loop-helix DNA-binding domain"/>
    <property type="match status" value="1"/>
</dbReference>
<name>A0A7D9KY09_PARCT</name>
<dbReference type="GO" id="GO:0046983">
    <property type="term" value="F:protein dimerization activity"/>
    <property type="evidence" value="ECO:0007669"/>
    <property type="project" value="InterPro"/>
</dbReference>
<organism evidence="1 2">
    <name type="scientific">Paramuricea clavata</name>
    <name type="common">Red gorgonian</name>
    <name type="synonym">Violescent sea-whip</name>
    <dbReference type="NCBI Taxonomy" id="317549"/>
    <lineage>
        <taxon>Eukaryota</taxon>
        <taxon>Metazoa</taxon>
        <taxon>Cnidaria</taxon>
        <taxon>Anthozoa</taxon>
        <taxon>Octocorallia</taxon>
        <taxon>Malacalcyonacea</taxon>
        <taxon>Plexauridae</taxon>
        <taxon>Paramuricea</taxon>
    </lineage>
</organism>
<dbReference type="Proteomes" id="UP001152795">
    <property type="component" value="Unassembled WGS sequence"/>
</dbReference>
<accession>A0A7D9KY09</accession>
<comment type="caution">
    <text evidence="1">The sequence shown here is derived from an EMBL/GenBank/DDBJ whole genome shotgun (WGS) entry which is preliminary data.</text>
</comment>
<evidence type="ECO:0000313" key="1">
    <source>
        <dbReference type="EMBL" id="CAB4022701.1"/>
    </source>
</evidence>
<sequence length="158" mass="18043">IYIQNNFDGISNENESVDDVLARAFPPGEQKIDVIEEAIKYIAHLQATLEDHGSSSMTTEEVQQQFREASSNIKSHIKFKERRIASFHAKLNTVGIKALKEIKCDKPERKQQPEYNLHKELNNVTHTQVHHSQNCVTAMKNEDKYNQTNVLCIAESGH</sequence>
<proteinExistence type="predicted"/>
<feature type="non-terminal residue" evidence="1">
    <location>
        <position position="1"/>
    </location>
</feature>
<dbReference type="EMBL" id="CACRXK020012105">
    <property type="protein sequence ID" value="CAB4022701.1"/>
    <property type="molecule type" value="Genomic_DNA"/>
</dbReference>